<name>A0A7X4HH49_9BURK</name>
<dbReference type="Pfam" id="PF01648">
    <property type="entry name" value="ACPS"/>
    <property type="match status" value="1"/>
</dbReference>
<feature type="binding site" evidence="8">
    <location>
        <position position="61"/>
    </location>
    <ligand>
        <name>Mg(2+)</name>
        <dbReference type="ChEBI" id="CHEBI:18420"/>
    </ligand>
</feature>
<dbReference type="NCBIfam" id="TIGR00556">
    <property type="entry name" value="pantethn_trn"/>
    <property type="match status" value="1"/>
</dbReference>
<dbReference type="GO" id="GO:0000287">
    <property type="term" value="F:magnesium ion binding"/>
    <property type="evidence" value="ECO:0007669"/>
    <property type="project" value="UniProtKB-UniRule"/>
</dbReference>
<evidence type="ECO:0000256" key="3">
    <source>
        <dbReference type="ARBA" id="ARBA00022723"/>
    </source>
</evidence>
<comment type="similarity">
    <text evidence="8">Belongs to the P-Pant transferase superfamily. AcpS family.</text>
</comment>
<proteinExistence type="inferred from homology"/>
<feature type="domain" description="4'-phosphopantetheinyl transferase" evidence="9">
    <location>
        <begin position="4"/>
        <end position="122"/>
    </location>
</feature>
<dbReference type="InterPro" id="IPR002582">
    <property type="entry name" value="ACPS"/>
</dbReference>
<keyword evidence="1 8" id="KW-0444">Lipid biosynthesis</keyword>
<evidence type="ECO:0000313" key="11">
    <source>
        <dbReference type="Proteomes" id="UP000450676"/>
    </source>
</evidence>
<feature type="binding site" evidence="8">
    <location>
        <position position="8"/>
    </location>
    <ligand>
        <name>Mg(2+)</name>
        <dbReference type="ChEBI" id="CHEBI:18420"/>
    </ligand>
</feature>
<dbReference type="GO" id="GO:0006633">
    <property type="term" value="P:fatty acid biosynthetic process"/>
    <property type="evidence" value="ECO:0007669"/>
    <property type="project" value="UniProtKB-UniRule"/>
</dbReference>
<organism evidence="10 11">
    <name type="scientific">Pseudoduganella aquatica</name>
    <dbReference type="NCBI Taxonomy" id="2660641"/>
    <lineage>
        <taxon>Bacteria</taxon>
        <taxon>Pseudomonadati</taxon>
        <taxon>Pseudomonadota</taxon>
        <taxon>Betaproteobacteria</taxon>
        <taxon>Burkholderiales</taxon>
        <taxon>Oxalobacteraceae</taxon>
        <taxon>Telluria group</taxon>
        <taxon>Pseudoduganella</taxon>
    </lineage>
</organism>
<evidence type="ECO:0000259" key="9">
    <source>
        <dbReference type="Pfam" id="PF01648"/>
    </source>
</evidence>
<dbReference type="InterPro" id="IPR037143">
    <property type="entry name" value="4-PPantetheinyl_Trfase_dom_sf"/>
</dbReference>
<evidence type="ECO:0000313" key="10">
    <source>
        <dbReference type="EMBL" id="MYN11181.1"/>
    </source>
</evidence>
<evidence type="ECO:0000256" key="5">
    <source>
        <dbReference type="ARBA" id="ARBA00022842"/>
    </source>
</evidence>
<dbReference type="EC" id="2.7.8.7" evidence="8"/>
<evidence type="ECO:0000256" key="2">
    <source>
        <dbReference type="ARBA" id="ARBA00022679"/>
    </source>
</evidence>
<reference evidence="10 11" key="1">
    <citation type="submission" date="2019-12" db="EMBL/GenBank/DDBJ databases">
        <title>Novel species isolated from a subtropical stream in China.</title>
        <authorList>
            <person name="Lu H."/>
        </authorList>
    </citation>
    <scope>NUCLEOTIDE SEQUENCE [LARGE SCALE GENOMIC DNA]</scope>
    <source>
        <strain evidence="10 11">FT127W</strain>
    </source>
</reference>
<dbReference type="EMBL" id="WWCU01000058">
    <property type="protein sequence ID" value="MYN11181.1"/>
    <property type="molecule type" value="Genomic_DNA"/>
</dbReference>
<comment type="subcellular location">
    <subcellularLocation>
        <location evidence="8">Cytoplasm</location>
    </subcellularLocation>
</comment>
<keyword evidence="6 8" id="KW-0443">Lipid metabolism</keyword>
<keyword evidence="7 8" id="KW-0275">Fatty acid biosynthesis</keyword>
<dbReference type="Gene3D" id="3.90.470.20">
    <property type="entry name" value="4'-phosphopantetheinyl transferase domain"/>
    <property type="match status" value="1"/>
</dbReference>
<keyword evidence="3 8" id="KW-0479">Metal-binding</keyword>
<dbReference type="SUPFAM" id="SSF56214">
    <property type="entry name" value="4'-phosphopantetheinyl transferase"/>
    <property type="match status" value="1"/>
</dbReference>
<evidence type="ECO:0000256" key="4">
    <source>
        <dbReference type="ARBA" id="ARBA00022832"/>
    </source>
</evidence>
<accession>A0A7X4HH49</accession>
<dbReference type="GO" id="GO:0005737">
    <property type="term" value="C:cytoplasm"/>
    <property type="evidence" value="ECO:0007669"/>
    <property type="project" value="UniProtKB-SubCell"/>
</dbReference>
<dbReference type="RefSeq" id="WP_161075452.1">
    <property type="nucleotide sequence ID" value="NZ_CP086370.1"/>
</dbReference>
<gene>
    <name evidence="8" type="primary">acpS</name>
    <name evidence="10" type="ORF">GTP77_28075</name>
</gene>
<evidence type="ECO:0000256" key="8">
    <source>
        <dbReference type="HAMAP-Rule" id="MF_00101"/>
    </source>
</evidence>
<evidence type="ECO:0000256" key="6">
    <source>
        <dbReference type="ARBA" id="ARBA00023098"/>
    </source>
</evidence>
<keyword evidence="2 8" id="KW-0808">Transferase</keyword>
<comment type="cofactor">
    <cofactor evidence="8">
        <name>Mg(2+)</name>
        <dbReference type="ChEBI" id="CHEBI:18420"/>
    </cofactor>
</comment>
<protein>
    <recommendedName>
        <fullName evidence="8">Holo-[acyl-carrier-protein] synthase</fullName>
        <shortName evidence="8">Holo-ACP synthase</shortName>
        <ecNumber evidence="8">2.7.8.7</ecNumber>
    </recommendedName>
    <alternativeName>
        <fullName evidence="8">4'-phosphopantetheinyl transferase AcpS</fullName>
    </alternativeName>
</protein>
<keyword evidence="11" id="KW-1185">Reference proteome</keyword>
<dbReference type="HAMAP" id="MF_00101">
    <property type="entry name" value="AcpS"/>
    <property type="match status" value="1"/>
</dbReference>
<sequence length="133" mass="14468">MIFGIGTDICQIGRIADALARSERFADKVLGPEELEIYRARKAVSPVRAQRFVATRFAAKEAFGKAIGTGVAAPMTLHNAQLLNEGSGKPVMVCSGTLAEYMQQHRLFSHVTVSDEVDYAVAFVVVEQAPEQK</sequence>
<dbReference type="GO" id="GO:0008897">
    <property type="term" value="F:holo-[acyl-carrier-protein] synthase activity"/>
    <property type="evidence" value="ECO:0007669"/>
    <property type="project" value="UniProtKB-UniRule"/>
</dbReference>
<keyword evidence="8" id="KW-0963">Cytoplasm</keyword>
<dbReference type="AlphaFoldDB" id="A0A7X4HH49"/>
<evidence type="ECO:0000256" key="1">
    <source>
        <dbReference type="ARBA" id="ARBA00022516"/>
    </source>
</evidence>
<comment type="catalytic activity">
    <reaction evidence="8">
        <text>apo-[ACP] + CoA = holo-[ACP] + adenosine 3',5'-bisphosphate + H(+)</text>
        <dbReference type="Rhea" id="RHEA:12068"/>
        <dbReference type="Rhea" id="RHEA-COMP:9685"/>
        <dbReference type="Rhea" id="RHEA-COMP:9690"/>
        <dbReference type="ChEBI" id="CHEBI:15378"/>
        <dbReference type="ChEBI" id="CHEBI:29999"/>
        <dbReference type="ChEBI" id="CHEBI:57287"/>
        <dbReference type="ChEBI" id="CHEBI:58343"/>
        <dbReference type="ChEBI" id="CHEBI:64479"/>
        <dbReference type="EC" id="2.7.8.7"/>
    </reaction>
</comment>
<keyword evidence="5 8" id="KW-0460">Magnesium</keyword>
<comment type="function">
    <text evidence="8">Transfers the 4'-phosphopantetheine moiety from coenzyme A to a Ser of acyl-carrier-protein.</text>
</comment>
<evidence type="ECO:0000256" key="7">
    <source>
        <dbReference type="ARBA" id="ARBA00023160"/>
    </source>
</evidence>
<dbReference type="InterPro" id="IPR004568">
    <property type="entry name" value="Ppantetheine-prot_Trfase_dom"/>
</dbReference>
<comment type="caution">
    <text evidence="10">The sequence shown here is derived from an EMBL/GenBank/DDBJ whole genome shotgun (WGS) entry which is preliminary data.</text>
</comment>
<dbReference type="Proteomes" id="UP000450676">
    <property type="component" value="Unassembled WGS sequence"/>
</dbReference>
<keyword evidence="4 8" id="KW-0276">Fatty acid metabolism</keyword>
<dbReference type="InterPro" id="IPR008278">
    <property type="entry name" value="4-PPantetheinyl_Trfase_dom"/>
</dbReference>
<dbReference type="NCBIfam" id="TIGR00516">
    <property type="entry name" value="acpS"/>
    <property type="match status" value="1"/>
</dbReference>